<feature type="transmembrane region" description="Helical" evidence="3">
    <location>
        <begin position="123"/>
        <end position="146"/>
    </location>
</feature>
<accession>A0A3B4Y5T2</accession>
<keyword evidence="3" id="KW-0472">Membrane</keyword>
<dbReference type="AlphaFoldDB" id="A0A3B4Y5T2"/>
<dbReference type="GO" id="GO:0042157">
    <property type="term" value="P:lipoprotein metabolic process"/>
    <property type="evidence" value="ECO:0007669"/>
    <property type="project" value="InterPro"/>
</dbReference>
<sequence length="292" mass="32759">RAFSQQMTERMRQREREREREGERERGRKKQMLVKSLLSPSLCRLFNQRAVDVSKALRLFNVLMMKRNETLRNVITEFSSISSSLDKLQKKTKNMGIAGGTTGAVGGVTAVVGIALAPMTMGASLIATVVGAGMVASAGGMGAHTAKANKKIVNRMRVEKLVYDYKTNVADLEHCLNFILSVMNELRRHDIARLQQAGAQTHALKMAHLSQSVFRNDTDKGKRRSSAPHAGGLSSERLLLAFVKELDQYFTEKDGQKLKKTNKSRFSGRVRLLAENLQEELEHLNHMWEKFS</sequence>
<dbReference type="PANTHER" id="PTHR14096">
    <property type="entry name" value="APOLIPOPROTEIN L"/>
    <property type="match status" value="1"/>
</dbReference>
<dbReference type="GO" id="GO:0006869">
    <property type="term" value="P:lipid transport"/>
    <property type="evidence" value="ECO:0007669"/>
    <property type="project" value="InterPro"/>
</dbReference>
<protein>
    <submittedName>
        <fullName evidence="4">Uncharacterized protein</fullName>
    </submittedName>
</protein>
<dbReference type="GO" id="GO:0005576">
    <property type="term" value="C:extracellular region"/>
    <property type="evidence" value="ECO:0007669"/>
    <property type="project" value="InterPro"/>
</dbReference>
<dbReference type="GeneTree" id="ENSGT01030000234789"/>
<evidence type="ECO:0000313" key="5">
    <source>
        <dbReference type="Proteomes" id="UP000261360"/>
    </source>
</evidence>
<dbReference type="Ensembl" id="ENSSLDT00000027011.1">
    <property type="protein sequence ID" value="ENSSLDP00000026210.1"/>
    <property type="gene ID" value="ENSSLDG00000020356.1"/>
</dbReference>
<dbReference type="Gene3D" id="1.20.1170.10">
    <property type="match status" value="1"/>
</dbReference>
<feature type="transmembrane region" description="Helical" evidence="3">
    <location>
        <begin position="97"/>
        <end position="117"/>
    </location>
</feature>
<evidence type="ECO:0000256" key="1">
    <source>
        <dbReference type="ARBA" id="ARBA00010090"/>
    </source>
</evidence>
<keyword evidence="5" id="KW-1185">Reference proteome</keyword>
<reference evidence="4" key="1">
    <citation type="submission" date="2025-08" db="UniProtKB">
        <authorList>
            <consortium name="Ensembl"/>
        </authorList>
    </citation>
    <scope>IDENTIFICATION</scope>
</reference>
<dbReference type="GO" id="GO:0016020">
    <property type="term" value="C:membrane"/>
    <property type="evidence" value="ECO:0007669"/>
    <property type="project" value="TreeGrafter"/>
</dbReference>
<organism evidence="4 5">
    <name type="scientific">Seriola lalandi dorsalis</name>
    <dbReference type="NCBI Taxonomy" id="1841481"/>
    <lineage>
        <taxon>Eukaryota</taxon>
        <taxon>Metazoa</taxon>
        <taxon>Chordata</taxon>
        <taxon>Craniata</taxon>
        <taxon>Vertebrata</taxon>
        <taxon>Euteleostomi</taxon>
        <taxon>Actinopterygii</taxon>
        <taxon>Neopterygii</taxon>
        <taxon>Teleostei</taxon>
        <taxon>Neoteleostei</taxon>
        <taxon>Acanthomorphata</taxon>
        <taxon>Carangaria</taxon>
        <taxon>Carangiformes</taxon>
        <taxon>Carangidae</taxon>
        <taxon>Seriola</taxon>
    </lineage>
</organism>
<name>A0A3B4Y5T2_SERLL</name>
<keyword evidence="3" id="KW-0812">Transmembrane</keyword>
<dbReference type="PANTHER" id="PTHR14096:SF59">
    <property type="entry name" value="APOLIPOPROTEIN L, 1 ISOFORM X1"/>
    <property type="match status" value="1"/>
</dbReference>
<evidence type="ECO:0000256" key="3">
    <source>
        <dbReference type="SAM" id="Phobius"/>
    </source>
</evidence>
<evidence type="ECO:0000313" key="4">
    <source>
        <dbReference type="Ensembl" id="ENSSLDP00000026210.1"/>
    </source>
</evidence>
<dbReference type="GO" id="GO:0008289">
    <property type="term" value="F:lipid binding"/>
    <property type="evidence" value="ECO:0007669"/>
    <property type="project" value="InterPro"/>
</dbReference>
<keyword evidence="3" id="KW-1133">Transmembrane helix</keyword>
<proteinExistence type="inferred from homology"/>
<feature type="region of interest" description="Disordered" evidence="2">
    <location>
        <begin position="1"/>
        <end position="31"/>
    </location>
</feature>
<dbReference type="InterPro" id="IPR008405">
    <property type="entry name" value="ApoL"/>
</dbReference>
<dbReference type="Proteomes" id="UP000261360">
    <property type="component" value="Unplaced"/>
</dbReference>
<comment type="similarity">
    <text evidence="1">Belongs to the apolipoprotein L family.</text>
</comment>
<dbReference type="Pfam" id="PF05461">
    <property type="entry name" value="ApoL"/>
    <property type="match status" value="1"/>
</dbReference>
<evidence type="ECO:0000256" key="2">
    <source>
        <dbReference type="SAM" id="MobiDB-lite"/>
    </source>
</evidence>
<reference evidence="4" key="2">
    <citation type="submission" date="2025-09" db="UniProtKB">
        <authorList>
            <consortium name="Ensembl"/>
        </authorList>
    </citation>
    <scope>IDENTIFICATION</scope>
</reference>
<feature type="compositionally biased region" description="Basic and acidic residues" evidence="2">
    <location>
        <begin position="9"/>
        <end position="26"/>
    </location>
</feature>